<dbReference type="InterPro" id="IPR034686">
    <property type="entry name" value="Terpene_cyclase-like_2"/>
</dbReference>
<comment type="caution">
    <text evidence="7">The sequence shown here is derived from an EMBL/GenBank/DDBJ whole genome shotgun (WGS) entry which is preliminary data.</text>
</comment>
<reference evidence="7" key="1">
    <citation type="submission" date="2020-11" db="EMBL/GenBank/DDBJ databases">
        <authorList>
            <consortium name="DOE Joint Genome Institute"/>
            <person name="Ahrendt S."/>
            <person name="Riley R."/>
            <person name="Andreopoulos W."/>
            <person name="Labutti K."/>
            <person name="Pangilinan J."/>
            <person name="Ruiz-Duenas F.J."/>
            <person name="Barrasa J.M."/>
            <person name="Sanchez-Garcia M."/>
            <person name="Camarero S."/>
            <person name="Miyauchi S."/>
            <person name="Serrano A."/>
            <person name="Linde D."/>
            <person name="Babiker R."/>
            <person name="Drula E."/>
            <person name="Ayuso-Fernandez I."/>
            <person name="Pacheco R."/>
            <person name="Padilla G."/>
            <person name="Ferreira P."/>
            <person name="Barriuso J."/>
            <person name="Kellner H."/>
            <person name="Castanera R."/>
            <person name="Alfaro M."/>
            <person name="Ramirez L."/>
            <person name="Pisabarro A.G."/>
            <person name="Kuo A."/>
            <person name="Tritt A."/>
            <person name="Lipzen A."/>
            <person name="He G."/>
            <person name="Yan M."/>
            <person name="Ng V."/>
            <person name="Cullen D."/>
            <person name="Martin F."/>
            <person name="Rosso M.-N."/>
            <person name="Henrissat B."/>
            <person name="Hibbett D."/>
            <person name="Martinez A.T."/>
            <person name="Grigoriev I.V."/>
        </authorList>
    </citation>
    <scope>NUCLEOTIDE SEQUENCE</scope>
    <source>
        <strain evidence="7">AH 40177</strain>
    </source>
</reference>
<evidence type="ECO:0000256" key="3">
    <source>
        <dbReference type="ARBA" id="ARBA00022723"/>
    </source>
</evidence>
<keyword evidence="3 6" id="KW-0479">Metal-binding</keyword>
<protein>
    <recommendedName>
        <fullName evidence="6">Terpene synthase</fullName>
        <ecNumber evidence="6">4.2.3.-</ecNumber>
    </recommendedName>
</protein>
<dbReference type="GO" id="GO:0008299">
    <property type="term" value="P:isoprenoid biosynthetic process"/>
    <property type="evidence" value="ECO:0007669"/>
    <property type="project" value="UniProtKB-ARBA"/>
</dbReference>
<organism evidence="7 8">
    <name type="scientific">Rhodocollybia butyracea</name>
    <dbReference type="NCBI Taxonomy" id="206335"/>
    <lineage>
        <taxon>Eukaryota</taxon>
        <taxon>Fungi</taxon>
        <taxon>Dikarya</taxon>
        <taxon>Basidiomycota</taxon>
        <taxon>Agaricomycotina</taxon>
        <taxon>Agaricomycetes</taxon>
        <taxon>Agaricomycetidae</taxon>
        <taxon>Agaricales</taxon>
        <taxon>Marasmiineae</taxon>
        <taxon>Omphalotaceae</taxon>
        <taxon>Rhodocollybia</taxon>
    </lineage>
</organism>
<gene>
    <name evidence="7" type="ORF">BDP27DRAFT_1076196</name>
</gene>
<dbReference type="Gene3D" id="1.10.600.10">
    <property type="entry name" value="Farnesyl Diphosphate Synthase"/>
    <property type="match status" value="1"/>
</dbReference>
<evidence type="ECO:0000313" key="7">
    <source>
        <dbReference type="EMBL" id="KAF9065784.1"/>
    </source>
</evidence>
<dbReference type="SUPFAM" id="SSF48576">
    <property type="entry name" value="Terpenoid synthases"/>
    <property type="match status" value="1"/>
</dbReference>
<dbReference type="GO" id="GO:0046872">
    <property type="term" value="F:metal ion binding"/>
    <property type="evidence" value="ECO:0007669"/>
    <property type="project" value="UniProtKB-KW"/>
</dbReference>
<evidence type="ECO:0000256" key="4">
    <source>
        <dbReference type="ARBA" id="ARBA00022842"/>
    </source>
</evidence>
<accession>A0A9P5PM62</accession>
<dbReference type="InterPro" id="IPR008949">
    <property type="entry name" value="Isoprenoid_synthase_dom_sf"/>
</dbReference>
<keyword evidence="5 6" id="KW-0456">Lyase</keyword>
<evidence type="ECO:0000256" key="6">
    <source>
        <dbReference type="RuleBase" id="RU366034"/>
    </source>
</evidence>
<sequence length="129" mass="15116">MGLNQAANDFVTWSNDIFSYNVEQSRGDSYNMIDILMKYHGYDLQGAVDKIGMLCQETIDNFVEYNKQLPPWGKEVDDMVQIYVRGLQDWIVGSLHWSYQTTRYFGTKGQEVKKNRHVKLLPVAEEQKW</sequence>
<dbReference type="EMBL" id="JADNRY010000098">
    <property type="protein sequence ID" value="KAF9065784.1"/>
    <property type="molecule type" value="Genomic_DNA"/>
</dbReference>
<evidence type="ECO:0000256" key="5">
    <source>
        <dbReference type="ARBA" id="ARBA00023239"/>
    </source>
</evidence>
<dbReference type="OrthoDB" id="3010563at2759"/>
<evidence type="ECO:0000256" key="1">
    <source>
        <dbReference type="ARBA" id="ARBA00001946"/>
    </source>
</evidence>
<name>A0A9P5PM62_9AGAR</name>
<evidence type="ECO:0000256" key="2">
    <source>
        <dbReference type="ARBA" id="ARBA00006333"/>
    </source>
</evidence>
<dbReference type="AlphaFoldDB" id="A0A9P5PM62"/>
<dbReference type="Proteomes" id="UP000772434">
    <property type="component" value="Unassembled WGS sequence"/>
</dbReference>
<comment type="similarity">
    <text evidence="2 6">Belongs to the terpene synthase family.</text>
</comment>
<comment type="cofactor">
    <cofactor evidence="1 6">
        <name>Mg(2+)</name>
        <dbReference type="ChEBI" id="CHEBI:18420"/>
    </cofactor>
</comment>
<keyword evidence="8" id="KW-1185">Reference proteome</keyword>
<evidence type="ECO:0000313" key="8">
    <source>
        <dbReference type="Proteomes" id="UP000772434"/>
    </source>
</evidence>
<dbReference type="GO" id="GO:0010333">
    <property type="term" value="F:terpene synthase activity"/>
    <property type="evidence" value="ECO:0007669"/>
    <property type="project" value="InterPro"/>
</dbReference>
<dbReference type="Pfam" id="PF19086">
    <property type="entry name" value="Terpene_syn_C_2"/>
    <property type="match status" value="1"/>
</dbReference>
<dbReference type="PANTHER" id="PTHR35201">
    <property type="entry name" value="TERPENE SYNTHASE"/>
    <property type="match status" value="1"/>
</dbReference>
<dbReference type="PANTHER" id="PTHR35201:SF4">
    <property type="entry name" value="BETA-PINACENE SYNTHASE-RELATED"/>
    <property type="match status" value="1"/>
</dbReference>
<proteinExistence type="inferred from homology"/>
<dbReference type="EC" id="4.2.3.-" evidence="6"/>
<keyword evidence="4 6" id="KW-0460">Magnesium</keyword>